<comment type="catalytic activity">
    <reaction evidence="8 10">
        <text>dITP + H2O = dIMP + diphosphate + H(+)</text>
        <dbReference type="Rhea" id="RHEA:28342"/>
        <dbReference type="ChEBI" id="CHEBI:15377"/>
        <dbReference type="ChEBI" id="CHEBI:15378"/>
        <dbReference type="ChEBI" id="CHEBI:33019"/>
        <dbReference type="ChEBI" id="CHEBI:61194"/>
        <dbReference type="ChEBI" id="CHEBI:61382"/>
        <dbReference type="EC" id="3.6.1.66"/>
    </reaction>
</comment>
<dbReference type="HAMAP" id="MF_01405">
    <property type="entry name" value="Non_canon_purine_NTPase"/>
    <property type="match status" value="1"/>
</dbReference>
<dbReference type="PANTHER" id="PTHR11067">
    <property type="entry name" value="INOSINE TRIPHOSPHATE PYROPHOSPHATASE/HAM1 PROTEIN"/>
    <property type="match status" value="1"/>
</dbReference>
<dbReference type="EC" id="3.6.1.66" evidence="10"/>
<evidence type="ECO:0000256" key="6">
    <source>
        <dbReference type="ARBA" id="ARBA00022842"/>
    </source>
</evidence>
<evidence type="ECO:0000313" key="13">
    <source>
        <dbReference type="Proteomes" id="UP000248706"/>
    </source>
</evidence>
<dbReference type="AlphaFoldDB" id="A0A328VES4"/>
<dbReference type="GO" id="GO:0036222">
    <property type="term" value="F:XTP diphosphatase activity"/>
    <property type="evidence" value="ECO:0007669"/>
    <property type="project" value="UniProtKB-UniRule"/>
</dbReference>
<feature type="binding site" evidence="10">
    <location>
        <begin position="166"/>
        <end position="169"/>
    </location>
    <ligand>
        <name>substrate</name>
    </ligand>
</feature>
<comment type="function">
    <text evidence="10">Pyrophosphatase that catalyzes the hydrolysis of nucleoside triphosphates to their monophosphate derivatives, with a high preference for the non-canonical purine nucleotides XTP (xanthosine triphosphate), dITP (deoxyinosine triphosphate) and ITP. Seems to function as a house-cleaning enzyme that removes non-canonical purine nucleotides from the nucleotide pool, thus preventing their incorporation into DNA/RNA and avoiding chromosomal lesions.</text>
</comment>
<dbReference type="GO" id="GO:0036220">
    <property type="term" value="F:ITP diphosphatase activity"/>
    <property type="evidence" value="ECO:0007669"/>
    <property type="project" value="UniProtKB-UniRule"/>
</dbReference>
<feature type="binding site" evidence="10">
    <location>
        <begin position="194"/>
        <end position="195"/>
    </location>
    <ligand>
        <name>substrate</name>
    </ligand>
</feature>
<dbReference type="Proteomes" id="UP000248706">
    <property type="component" value="Unassembled WGS sequence"/>
</dbReference>
<feature type="binding site" evidence="10">
    <location>
        <position position="84"/>
    </location>
    <ligand>
        <name>substrate</name>
    </ligand>
</feature>
<dbReference type="InterPro" id="IPR002637">
    <property type="entry name" value="RdgB/HAM1"/>
</dbReference>
<dbReference type="GO" id="GO:0046872">
    <property type="term" value="F:metal ion binding"/>
    <property type="evidence" value="ECO:0007669"/>
    <property type="project" value="UniProtKB-KW"/>
</dbReference>
<evidence type="ECO:0000256" key="4">
    <source>
        <dbReference type="ARBA" id="ARBA00022741"/>
    </source>
</evidence>
<organism evidence="12 13">
    <name type="scientific">Thermogemmatispora tikiterensis</name>
    <dbReference type="NCBI Taxonomy" id="1825093"/>
    <lineage>
        <taxon>Bacteria</taxon>
        <taxon>Bacillati</taxon>
        <taxon>Chloroflexota</taxon>
        <taxon>Ktedonobacteria</taxon>
        <taxon>Thermogemmatisporales</taxon>
        <taxon>Thermogemmatisporaceae</taxon>
        <taxon>Thermogemmatispora</taxon>
    </lineage>
</organism>
<dbReference type="Pfam" id="PF01725">
    <property type="entry name" value="Ham1p_like"/>
    <property type="match status" value="1"/>
</dbReference>
<dbReference type="PANTHER" id="PTHR11067:SF9">
    <property type="entry name" value="INOSINE TRIPHOSPHATE PYROPHOSPHATASE"/>
    <property type="match status" value="1"/>
</dbReference>
<dbReference type="OrthoDB" id="9807456at2"/>
<accession>A0A328VES4</accession>
<gene>
    <name evidence="12" type="ORF">A4R35_07665</name>
</gene>
<feature type="binding site" evidence="10">
    <location>
        <position position="83"/>
    </location>
    <ligand>
        <name>Mg(2+)</name>
        <dbReference type="ChEBI" id="CHEBI:18420"/>
    </ligand>
</feature>
<evidence type="ECO:0000256" key="11">
    <source>
        <dbReference type="RuleBase" id="RU003781"/>
    </source>
</evidence>
<dbReference type="GO" id="GO:0009146">
    <property type="term" value="P:purine nucleoside triphosphate catabolic process"/>
    <property type="evidence" value="ECO:0007669"/>
    <property type="project" value="UniProtKB-UniRule"/>
</dbReference>
<comment type="catalytic activity">
    <reaction evidence="10">
        <text>ITP + H2O = IMP + diphosphate + H(+)</text>
        <dbReference type="Rhea" id="RHEA:29399"/>
        <dbReference type="ChEBI" id="CHEBI:15377"/>
        <dbReference type="ChEBI" id="CHEBI:15378"/>
        <dbReference type="ChEBI" id="CHEBI:33019"/>
        <dbReference type="ChEBI" id="CHEBI:58053"/>
        <dbReference type="ChEBI" id="CHEBI:61402"/>
        <dbReference type="EC" id="3.6.1.66"/>
    </reaction>
</comment>
<evidence type="ECO:0000256" key="9">
    <source>
        <dbReference type="ARBA" id="ARBA00052017"/>
    </source>
</evidence>
<dbReference type="GO" id="GO:0035870">
    <property type="term" value="F:dITP diphosphatase activity"/>
    <property type="evidence" value="ECO:0007669"/>
    <property type="project" value="UniProtKB-UniRule"/>
</dbReference>
<dbReference type="GO" id="GO:0000166">
    <property type="term" value="F:nucleotide binding"/>
    <property type="evidence" value="ECO:0007669"/>
    <property type="project" value="UniProtKB-KW"/>
</dbReference>
<keyword evidence="13" id="KW-1185">Reference proteome</keyword>
<evidence type="ECO:0000256" key="7">
    <source>
        <dbReference type="ARBA" id="ARBA00023080"/>
    </source>
</evidence>
<feature type="binding site" evidence="10">
    <location>
        <begin position="21"/>
        <end position="26"/>
    </location>
    <ligand>
        <name>substrate</name>
    </ligand>
</feature>
<evidence type="ECO:0000256" key="1">
    <source>
        <dbReference type="ARBA" id="ARBA00008023"/>
    </source>
</evidence>
<evidence type="ECO:0000256" key="10">
    <source>
        <dbReference type="HAMAP-Rule" id="MF_01405"/>
    </source>
</evidence>
<feature type="active site" description="Proton acceptor" evidence="10">
    <location>
        <position position="83"/>
    </location>
</feature>
<evidence type="ECO:0000256" key="8">
    <source>
        <dbReference type="ARBA" id="ARBA00051875"/>
    </source>
</evidence>
<comment type="similarity">
    <text evidence="1 10 11">Belongs to the HAM1 NTPase family.</text>
</comment>
<dbReference type="NCBIfam" id="TIGR00042">
    <property type="entry name" value="RdgB/HAM1 family non-canonical purine NTP pyrophosphatase"/>
    <property type="match status" value="1"/>
</dbReference>
<dbReference type="CDD" id="cd00515">
    <property type="entry name" value="HAM1"/>
    <property type="match status" value="1"/>
</dbReference>
<feature type="binding site" evidence="10">
    <location>
        <position position="54"/>
    </location>
    <ligand>
        <name>Mg(2+)</name>
        <dbReference type="ChEBI" id="CHEBI:18420"/>
    </ligand>
</feature>
<protein>
    <recommendedName>
        <fullName evidence="10">dITP/XTP pyrophosphatase</fullName>
        <ecNumber evidence="10">3.6.1.66</ecNumber>
    </recommendedName>
    <alternativeName>
        <fullName evidence="10">Non-canonical purine NTP pyrophosphatase</fullName>
    </alternativeName>
    <alternativeName>
        <fullName evidence="10">Non-standard purine NTP pyrophosphatase</fullName>
    </alternativeName>
    <alternativeName>
        <fullName evidence="10">Nucleoside-triphosphate diphosphatase</fullName>
    </alternativeName>
    <alternativeName>
        <fullName evidence="10">Nucleoside-triphosphate pyrophosphatase</fullName>
        <shortName evidence="10">NTPase</shortName>
    </alternativeName>
</protein>
<feature type="binding site" evidence="10">
    <location>
        <position position="189"/>
    </location>
    <ligand>
        <name>substrate</name>
    </ligand>
</feature>
<name>A0A328VES4_9CHLR</name>
<proteinExistence type="inferred from homology"/>
<evidence type="ECO:0000313" key="12">
    <source>
        <dbReference type="EMBL" id="RAQ95409.1"/>
    </source>
</evidence>
<dbReference type="GO" id="GO:0017111">
    <property type="term" value="F:ribonucleoside triphosphate phosphatase activity"/>
    <property type="evidence" value="ECO:0007669"/>
    <property type="project" value="InterPro"/>
</dbReference>
<keyword evidence="3 10" id="KW-0479">Metal-binding</keyword>
<dbReference type="FunFam" id="3.90.950.10:FF:000001">
    <property type="entry name" value="dITP/XTP pyrophosphatase"/>
    <property type="match status" value="1"/>
</dbReference>
<keyword evidence="4 10" id="KW-0547">Nucleotide-binding</keyword>
<dbReference type="GO" id="GO:0009117">
    <property type="term" value="P:nucleotide metabolic process"/>
    <property type="evidence" value="ECO:0007669"/>
    <property type="project" value="UniProtKB-KW"/>
</dbReference>
<comment type="subunit">
    <text evidence="2 10">Homodimer.</text>
</comment>
<sequence>MKQRETSDQPTQEPRRLLLATTNRDKLEELRTLFKGLPFHVVSPVDVGLTLEVEETGQTFCENAELKARAYAKASGLLALADDSGLEIDALGGAPGIYSARFMGRETPYEERFRFILQRLQGLPPEQRTARFRCCMAIAEPWGYCRAVEGVVEGRIAEEPRGSNGFGYDPIFLVPELGKTTAELSPEEKHRISHRGRAAQLARRLLASWPPFATSADLLDALP</sequence>
<reference evidence="12 13" key="1">
    <citation type="submission" date="2016-08" db="EMBL/GenBank/DDBJ databases">
        <title>Analysis of Carbohydrate Active Enzymes in Thermogemmatispora T81 Reveals Carbohydrate Degradation Ability.</title>
        <authorList>
            <person name="Tomazini A."/>
            <person name="Lal S."/>
            <person name="Stott M."/>
            <person name="Henrissat B."/>
            <person name="Polikarpov I."/>
            <person name="Sparling R."/>
            <person name="Levin D.B."/>
        </authorList>
    </citation>
    <scope>NUCLEOTIDE SEQUENCE [LARGE SCALE GENOMIC DNA]</scope>
    <source>
        <strain evidence="12 13">T81</strain>
    </source>
</reference>
<evidence type="ECO:0000256" key="3">
    <source>
        <dbReference type="ARBA" id="ARBA00022723"/>
    </source>
</evidence>
<keyword evidence="6 10" id="KW-0460">Magnesium</keyword>
<keyword evidence="5 10" id="KW-0378">Hydrolase</keyword>
<evidence type="ECO:0000256" key="5">
    <source>
        <dbReference type="ARBA" id="ARBA00022801"/>
    </source>
</evidence>
<dbReference type="RefSeq" id="WP_112428111.1">
    <property type="nucleotide sequence ID" value="NZ_MCIF01000002.1"/>
</dbReference>
<dbReference type="SUPFAM" id="SSF52972">
    <property type="entry name" value="ITPase-like"/>
    <property type="match status" value="1"/>
</dbReference>
<dbReference type="Gene3D" id="3.90.950.10">
    <property type="match status" value="1"/>
</dbReference>
<dbReference type="EMBL" id="MCIF01000002">
    <property type="protein sequence ID" value="RAQ95409.1"/>
    <property type="molecule type" value="Genomic_DNA"/>
</dbReference>
<comment type="caution">
    <text evidence="12">The sequence shown here is derived from an EMBL/GenBank/DDBJ whole genome shotgun (WGS) entry which is preliminary data.</text>
</comment>
<dbReference type="GO" id="GO:0005829">
    <property type="term" value="C:cytosol"/>
    <property type="evidence" value="ECO:0007669"/>
    <property type="project" value="TreeGrafter"/>
</dbReference>
<keyword evidence="7 10" id="KW-0546">Nucleotide metabolism</keyword>
<comment type="catalytic activity">
    <reaction evidence="9 10">
        <text>XTP + H2O = XMP + diphosphate + H(+)</text>
        <dbReference type="Rhea" id="RHEA:28610"/>
        <dbReference type="ChEBI" id="CHEBI:15377"/>
        <dbReference type="ChEBI" id="CHEBI:15378"/>
        <dbReference type="ChEBI" id="CHEBI:33019"/>
        <dbReference type="ChEBI" id="CHEBI:57464"/>
        <dbReference type="ChEBI" id="CHEBI:61314"/>
        <dbReference type="EC" id="3.6.1.66"/>
    </reaction>
</comment>
<dbReference type="InterPro" id="IPR029001">
    <property type="entry name" value="ITPase-like_fam"/>
</dbReference>
<dbReference type="InterPro" id="IPR020922">
    <property type="entry name" value="dITP/XTP_pyrophosphatase"/>
</dbReference>
<comment type="cofactor">
    <cofactor evidence="10">
        <name>Mg(2+)</name>
        <dbReference type="ChEBI" id="CHEBI:18420"/>
    </cofactor>
    <text evidence="10">Binds 1 Mg(2+) ion per subunit.</text>
</comment>
<evidence type="ECO:0000256" key="2">
    <source>
        <dbReference type="ARBA" id="ARBA00011738"/>
    </source>
</evidence>